<evidence type="ECO:0000259" key="8">
    <source>
        <dbReference type="PROSITE" id="PS51372"/>
    </source>
</evidence>
<feature type="domain" description="PRD" evidence="8">
    <location>
        <begin position="277"/>
        <end position="383"/>
    </location>
</feature>
<dbReference type="PROSITE" id="PS51099">
    <property type="entry name" value="PTS_EIIB_TYPE_2"/>
    <property type="match status" value="1"/>
</dbReference>
<feature type="domain" description="HTH deoR-type" evidence="5">
    <location>
        <begin position="92"/>
        <end position="152"/>
    </location>
</feature>
<sequence>MLNISKKGQINLLVSILAEGKKYKTVADLEAKMGLSRRSVFYWLKQVNATLKSLDLDDVQRLSQGGYFLTQSTLDELQQHDQSETQPLLNVAERRQMIIWYLVQQDAHLSLVNLSERLNVSKNTIIKDLRALPPLLPADTEIINTSHGKALAGSEVMQRRWVYRQLAQQNLLIIHKIQKLPHIQMLTERLTQLQADTGNYYTGDAAQTLIWYIAWLLNRLQMADRALTTVNNYPLDRFSQWCEDLLSRYGRVTPGEVGSLRELLLAGQLQQVNDDDRFAKELLMTTQKVARRFSSVSGIDMVTDKFLEALATHLYSTYFRIKYNVQYHHANLTDVKLEYSYLMNLTKYALQPFEEFLHAPVSSDELALIAVYFGGEVKRLSPDWLESEKQPDVILVCTSGVGTSLLLYQQLSARYPNISFSQPVSLEEFQKIDLTQGAPKLVLTTAKLQEPVDVPTLWVQAIPTSSDFQRLSQEFRQLGLLDNSQETKLVHAVLDIITDYARVDDFNGLTASLRDYFQKTPLETTAVQNSRPSLADLITPERIQIATEELDWQAAVHESLVPLQIDGTVQPMYADRIVGITLAKGPYMMIKDGVMLAHAKPEDGVNSLGMSLLLLKQPTTLVAQGQSRQLAVVFGLAPVDRDAHVHALSQLLALLQDAGLYAELQTADRPEDIYKILERAIQLPS</sequence>
<accession>A0ABW1SNX4</accession>
<dbReference type="InterPro" id="IPR036388">
    <property type="entry name" value="WH-like_DNA-bd_sf"/>
</dbReference>
<evidence type="ECO:0000313" key="10">
    <source>
        <dbReference type="Proteomes" id="UP001596254"/>
    </source>
</evidence>
<keyword evidence="10" id="KW-1185">Reference proteome</keyword>
<dbReference type="PANTHER" id="PTHR30185">
    <property type="entry name" value="CRYPTIC BETA-GLUCOSIDE BGL OPERON ANTITERMINATOR"/>
    <property type="match status" value="1"/>
</dbReference>
<dbReference type="EMBL" id="JBHSSK010000004">
    <property type="protein sequence ID" value="MFC6206027.1"/>
    <property type="molecule type" value="Genomic_DNA"/>
</dbReference>
<dbReference type="CDD" id="cd05568">
    <property type="entry name" value="PTS_IIB_bgl_like"/>
    <property type="match status" value="1"/>
</dbReference>
<gene>
    <name evidence="9" type="ORF">ACFP1G_00770</name>
</gene>
<reference evidence="10" key="1">
    <citation type="journal article" date="2019" name="Int. J. Syst. Evol. Microbiol.">
        <title>The Global Catalogue of Microorganisms (GCM) 10K type strain sequencing project: providing services to taxonomists for standard genome sequencing and annotation.</title>
        <authorList>
            <consortium name="The Broad Institute Genomics Platform"/>
            <consortium name="The Broad Institute Genome Sequencing Center for Infectious Disease"/>
            <person name="Wu L."/>
            <person name="Ma J."/>
        </authorList>
    </citation>
    <scope>NUCLEOTIDE SEQUENCE [LARGE SCALE GENOMIC DNA]</scope>
    <source>
        <strain evidence="10">CCM 8905</strain>
    </source>
</reference>
<dbReference type="SUPFAM" id="SSF46785">
    <property type="entry name" value="Winged helix' DNA-binding domain"/>
    <property type="match status" value="1"/>
</dbReference>
<keyword evidence="1" id="KW-0808">Transferase</keyword>
<dbReference type="SUPFAM" id="SSF52794">
    <property type="entry name" value="PTS system IIB component-like"/>
    <property type="match status" value="1"/>
</dbReference>
<dbReference type="Gene3D" id="3.40.930.10">
    <property type="entry name" value="Mannitol-specific EII, Chain A"/>
    <property type="match status" value="1"/>
</dbReference>
<dbReference type="InterPro" id="IPR036390">
    <property type="entry name" value="WH_DNA-bd_sf"/>
</dbReference>
<dbReference type="InterPro" id="IPR036095">
    <property type="entry name" value="PTS_EIIB-like_sf"/>
</dbReference>
<proteinExistence type="predicted"/>
<name>A0ABW1SNX4_9LACO</name>
<evidence type="ECO:0000256" key="3">
    <source>
        <dbReference type="ARBA" id="ARBA00023015"/>
    </source>
</evidence>
<protein>
    <submittedName>
        <fullName evidence="9">BglG family transcription antiterminator</fullName>
    </submittedName>
</protein>
<keyword evidence="2" id="KW-0677">Repeat</keyword>
<dbReference type="Pfam" id="PF08220">
    <property type="entry name" value="HTH_DeoR"/>
    <property type="match status" value="1"/>
</dbReference>
<dbReference type="InterPro" id="IPR011608">
    <property type="entry name" value="PRD"/>
</dbReference>
<evidence type="ECO:0000256" key="2">
    <source>
        <dbReference type="ARBA" id="ARBA00022737"/>
    </source>
</evidence>
<dbReference type="Pfam" id="PF00874">
    <property type="entry name" value="PRD"/>
    <property type="match status" value="1"/>
</dbReference>
<dbReference type="SUPFAM" id="SSF55804">
    <property type="entry name" value="Phoshotransferase/anion transport protein"/>
    <property type="match status" value="1"/>
</dbReference>
<evidence type="ECO:0000256" key="1">
    <source>
        <dbReference type="ARBA" id="ARBA00022679"/>
    </source>
</evidence>
<dbReference type="PROSITE" id="PS51000">
    <property type="entry name" value="HTH_DEOR_2"/>
    <property type="match status" value="1"/>
</dbReference>
<comment type="caution">
    <text evidence="9">The sequence shown here is derived from an EMBL/GenBank/DDBJ whole genome shotgun (WGS) entry which is preliminary data.</text>
</comment>
<dbReference type="InterPro" id="IPR016152">
    <property type="entry name" value="PTrfase/Anion_transptr"/>
</dbReference>
<dbReference type="InterPro" id="IPR036634">
    <property type="entry name" value="PRD_sf"/>
</dbReference>
<dbReference type="Proteomes" id="UP001596254">
    <property type="component" value="Unassembled WGS sequence"/>
</dbReference>
<dbReference type="Gene3D" id="1.10.10.10">
    <property type="entry name" value="Winged helix-like DNA-binding domain superfamily/Winged helix DNA-binding domain"/>
    <property type="match status" value="1"/>
</dbReference>
<evidence type="ECO:0000313" key="9">
    <source>
        <dbReference type="EMBL" id="MFC6206027.1"/>
    </source>
</evidence>
<evidence type="ECO:0000259" key="5">
    <source>
        <dbReference type="PROSITE" id="PS51000"/>
    </source>
</evidence>
<evidence type="ECO:0000256" key="4">
    <source>
        <dbReference type="ARBA" id="ARBA00023163"/>
    </source>
</evidence>
<dbReference type="InterPro" id="IPR050661">
    <property type="entry name" value="BglG_antiterminators"/>
</dbReference>
<dbReference type="Pfam" id="PF00359">
    <property type="entry name" value="PTS_EIIA_2"/>
    <property type="match status" value="1"/>
</dbReference>
<feature type="domain" description="PTS EIIA type-2" evidence="6">
    <location>
        <begin position="536"/>
        <end position="680"/>
    </location>
</feature>
<dbReference type="PANTHER" id="PTHR30185:SF9">
    <property type="entry name" value="MANNITOL-SPECIFIC PHOSPHOTRANSFERASE ENZYME IIA COMPONENT"/>
    <property type="match status" value="1"/>
</dbReference>
<dbReference type="SUPFAM" id="SSF63520">
    <property type="entry name" value="PTS-regulatory domain, PRD"/>
    <property type="match status" value="1"/>
</dbReference>
<dbReference type="InterPro" id="IPR001034">
    <property type="entry name" value="DeoR_HTH"/>
</dbReference>
<dbReference type="Gene3D" id="1.10.1790.10">
    <property type="entry name" value="PRD domain"/>
    <property type="match status" value="1"/>
</dbReference>
<keyword evidence="3" id="KW-0805">Transcription regulation</keyword>
<dbReference type="RefSeq" id="WP_125693398.1">
    <property type="nucleotide sequence ID" value="NZ_JBHSSK010000004.1"/>
</dbReference>
<dbReference type="InterPro" id="IPR013011">
    <property type="entry name" value="PTS_EIIB_2"/>
</dbReference>
<dbReference type="Gene3D" id="3.40.50.2300">
    <property type="match status" value="1"/>
</dbReference>
<keyword evidence="4" id="KW-0804">Transcription</keyword>
<dbReference type="PROSITE" id="PS51094">
    <property type="entry name" value="PTS_EIIA_TYPE_2"/>
    <property type="match status" value="1"/>
</dbReference>
<dbReference type="PROSITE" id="PS51372">
    <property type="entry name" value="PRD_2"/>
    <property type="match status" value="1"/>
</dbReference>
<feature type="domain" description="PTS EIIB type-2" evidence="7">
    <location>
        <begin position="391"/>
        <end position="483"/>
    </location>
</feature>
<organism evidence="9 10">
    <name type="scientific">Levilactobacillus tongjiangensis</name>
    <dbReference type="NCBI Taxonomy" id="2486023"/>
    <lineage>
        <taxon>Bacteria</taxon>
        <taxon>Bacillati</taxon>
        <taxon>Bacillota</taxon>
        <taxon>Bacilli</taxon>
        <taxon>Lactobacillales</taxon>
        <taxon>Lactobacillaceae</taxon>
        <taxon>Levilactobacillus</taxon>
    </lineage>
</organism>
<evidence type="ECO:0000259" key="6">
    <source>
        <dbReference type="PROSITE" id="PS51094"/>
    </source>
</evidence>
<evidence type="ECO:0000259" key="7">
    <source>
        <dbReference type="PROSITE" id="PS51099"/>
    </source>
</evidence>
<dbReference type="InterPro" id="IPR002178">
    <property type="entry name" value="PTS_EIIA_type-2_dom"/>
</dbReference>